<proteinExistence type="predicted"/>
<dbReference type="GO" id="GO:0097602">
    <property type="term" value="F:cullin family protein binding"/>
    <property type="evidence" value="ECO:0007669"/>
    <property type="project" value="TreeGrafter"/>
</dbReference>
<dbReference type="InterPro" id="IPR014764">
    <property type="entry name" value="DCN-prot"/>
</dbReference>
<dbReference type="GO" id="GO:0032182">
    <property type="term" value="F:ubiquitin-like protein binding"/>
    <property type="evidence" value="ECO:0007669"/>
    <property type="project" value="TreeGrafter"/>
</dbReference>
<organism evidence="4 5">
    <name type="scientific">Boletus reticuloceps</name>
    <dbReference type="NCBI Taxonomy" id="495285"/>
    <lineage>
        <taxon>Eukaryota</taxon>
        <taxon>Fungi</taxon>
        <taxon>Dikarya</taxon>
        <taxon>Basidiomycota</taxon>
        <taxon>Agaricomycotina</taxon>
        <taxon>Agaricomycetes</taxon>
        <taxon>Agaricomycetidae</taxon>
        <taxon>Boletales</taxon>
        <taxon>Boletineae</taxon>
        <taxon>Boletaceae</taxon>
        <taxon>Boletoideae</taxon>
        <taxon>Boletus</taxon>
    </lineage>
</organism>
<dbReference type="Gene3D" id="1.10.238.10">
    <property type="entry name" value="EF-hand"/>
    <property type="match status" value="1"/>
</dbReference>
<dbReference type="PROSITE" id="PS51229">
    <property type="entry name" value="DCUN1"/>
    <property type="match status" value="1"/>
</dbReference>
<dbReference type="PANTHER" id="PTHR12281">
    <property type="entry name" value="RP42 RELATED"/>
    <property type="match status" value="1"/>
</dbReference>
<feature type="domain" description="DCUN1" evidence="3">
    <location>
        <begin position="114"/>
        <end position="339"/>
    </location>
</feature>
<dbReference type="OrthoDB" id="27198at2759"/>
<name>A0A8I2YXW9_9AGAM</name>
<dbReference type="InterPro" id="IPR005176">
    <property type="entry name" value="PONY_dom"/>
</dbReference>
<dbReference type="Gene3D" id="1.10.238.200">
    <property type="entry name" value="Cullin, PONY binding domain"/>
    <property type="match status" value="1"/>
</dbReference>
<comment type="function">
    <text evidence="1">Neddylation of cullins play an essential role in the regulation of SCF-type complexes activity.</text>
</comment>
<dbReference type="GO" id="GO:0000151">
    <property type="term" value="C:ubiquitin ligase complex"/>
    <property type="evidence" value="ECO:0007669"/>
    <property type="project" value="TreeGrafter"/>
</dbReference>
<dbReference type="GO" id="GO:0031624">
    <property type="term" value="F:ubiquitin conjugating enzyme binding"/>
    <property type="evidence" value="ECO:0007669"/>
    <property type="project" value="TreeGrafter"/>
</dbReference>
<evidence type="ECO:0000313" key="4">
    <source>
        <dbReference type="EMBL" id="KAG6379202.1"/>
    </source>
</evidence>
<evidence type="ECO:0000256" key="2">
    <source>
        <dbReference type="SAM" id="MobiDB-lite"/>
    </source>
</evidence>
<dbReference type="Pfam" id="PF03556">
    <property type="entry name" value="Cullin_binding"/>
    <property type="match status" value="1"/>
</dbReference>
<feature type="region of interest" description="Disordered" evidence="2">
    <location>
        <begin position="1"/>
        <end position="73"/>
    </location>
</feature>
<sequence length="351" mass="38584">MPPKRKRAEADSAVEGSTTRSGKKSSRTTREKNGAADVTENAGASNAAVTEPQPKKTRAKGKTNTAVTRGTKAAPRACAIDDEPLNSTTCQQQRDDELVMPKQASSTVLTRVEYTQRGAQALFKSFADDDNPDVIGPGGVEKLCTEAGIPLEGAQPLLLAWQFKAQEMAKISRSEWLQGAEALRISSLPVLAIALKELDDLVVHDKEPITVPSPVKKRGGLDSQELYNKTHYSQYAANRKAAFTELYQFCFTLAKPPHSRNLDIETATALWSVLLAPRYPIITELAEFLNENGSYKGANKDIWNMVHEFCQTIIDGELSDYEADGAWPTMLDDFAGWKKDRKAHSTDDTPR</sequence>
<evidence type="ECO:0000313" key="5">
    <source>
        <dbReference type="Proteomes" id="UP000683000"/>
    </source>
</evidence>
<reference evidence="4" key="1">
    <citation type="submission" date="2021-03" db="EMBL/GenBank/DDBJ databases">
        <title>Evolutionary innovations through gain and loss of genes in the ectomycorrhizal Boletales.</title>
        <authorList>
            <person name="Wu G."/>
            <person name="Miyauchi S."/>
            <person name="Morin E."/>
            <person name="Yang Z.-L."/>
            <person name="Xu J."/>
            <person name="Martin F.M."/>
        </authorList>
    </citation>
    <scope>NUCLEOTIDE SEQUENCE</scope>
    <source>
        <strain evidence="4">BR01</strain>
    </source>
</reference>
<protein>
    <recommendedName>
        <fullName evidence="1">Defective in cullin neddylation protein</fullName>
    </recommendedName>
</protein>
<keyword evidence="5" id="KW-1185">Reference proteome</keyword>
<dbReference type="EMBL" id="JAGFBS010000005">
    <property type="protein sequence ID" value="KAG6379202.1"/>
    <property type="molecule type" value="Genomic_DNA"/>
</dbReference>
<evidence type="ECO:0000256" key="1">
    <source>
        <dbReference type="RuleBase" id="RU410713"/>
    </source>
</evidence>
<comment type="caution">
    <text evidence="4">The sequence shown here is derived from an EMBL/GenBank/DDBJ whole genome shotgun (WGS) entry which is preliminary data.</text>
</comment>
<dbReference type="GO" id="GO:0045116">
    <property type="term" value="P:protein neddylation"/>
    <property type="evidence" value="ECO:0007669"/>
    <property type="project" value="TreeGrafter"/>
</dbReference>
<dbReference type="Proteomes" id="UP000683000">
    <property type="component" value="Unassembled WGS sequence"/>
</dbReference>
<gene>
    <name evidence="4" type="ORF">JVT61DRAFT_11647</name>
</gene>
<accession>A0A8I2YXW9</accession>
<dbReference type="InterPro" id="IPR042460">
    <property type="entry name" value="DCN1-like_PONY"/>
</dbReference>
<evidence type="ECO:0000259" key="3">
    <source>
        <dbReference type="PROSITE" id="PS51229"/>
    </source>
</evidence>
<dbReference type="AlphaFoldDB" id="A0A8I2YXW9"/>